<dbReference type="Proteomes" id="UP000563094">
    <property type="component" value="Unassembled WGS sequence"/>
</dbReference>
<dbReference type="GO" id="GO:0016020">
    <property type="term" value="C:membrane"/>
    <property type="evidence" value="ECO:0007669"/>
    <property type="project" value="GOC"/>
</dbReference>
<dbReference type="Gene3D" id="3.60.10.10">
    <property type="entry name" value="Endonuclease/exonuclease/phosphatase"/>
    <property type="match status" value="1"/>
</dbReference>
<evidence type="ECO:0000259" key="1">
    <source>
        <dbReference type="Pfam" id="PF03372"/>
    </source>
</evidence>
<dbReference type="Pfam" id="PF03372">
    <property type="entry name" value="Exo_endo_phos"/>
    <property type="match status" value="1"/>
</dbReference>
<dbReference type="GO" id="GO:0004527">
    <property type="term" value="F:exonuclease activity"/>
    <property type="evidence" value="ECO:0007669"/>
    <property type="project" value="UniProtKB-KW"/>
</dbReference>
<comment type="caution">
    <text evidence="2">The sequence shown here is derived from an EMBL/GenBank/DDBJ whole genome shotgun (WGS) entry which is preliminary data.</text>
</comment>
<dbReference type="InterPro" id="IPR005135">
    <property type="entry name" value="Endo/exonuclease/phosphatase"/>
</dbReference>
<evidence type="ECO:0000313" key="2">
    <source>
        <dbReference type="EMBL" id="MBA9076886.1"/>
    </source>
</evidence>
<reference evidence="2 3" key="1">
    <citation type="submission" date="2020-08" db="EMBL/GenBank/DDBJ databases">
        <title>Genomic Encyclopedia of Type Strains, Phase IV (KMG-IV): sequencing the most valuable type-strain genomes for metagenomic binning, comparative biology and taxonomic classification.</title>
        <authorList>
            <person name="Goeker M."/>
        </authorList>
    </citation>
    <scope>NUCLEOTIDE SEQUENCE [LARGE SCALE GENOMIC DNA]</scope>
    <source>
        <strain evidence="2 3">DSM 29854</strain>
    </source>
</reference>
<keyword evidence="2" id="KW-0255">Endonuclease</keyword>
<dbReference type="SUPFAM" id="SSF56219">
    <property type="entry name" value="DNase I-like"/>
    <property type="match status" value="1"/>
</dbReference>
<gene>
    <name evidence="2" type="ORF">FHS90_001594</name>
</gene>
<evidence type="ECO:0000313" key="3">
    <source>
        <dbReference type="Proteomes" id="UP000563094"/>
    </source>
</evidence>
<keyword evidence="3" id="KW-1185">Reference proteome</keyword>
<protein>
    <submittedName>
        <fullName evidence="2">Endonuclease/exonuclease/phosphatase family metal-dependent hydrolase</fullName>
    </submittedName>
</protein>
<dbReference type="PANTHER" id="PTHR14859:SF15">
    <property type="entry name" value="ENDONUCLEASE_EXONUCLEASE_PHOSPHATASE DOMAIN-CONTAINING PROTEIN"/>
    <property type="match status" value="1"/>
</dbReference>
<sequence length="278" mass="30154">MPRHLFAFFIGLAFFSLSCKDSDKKEDPAPQPEPKEVVSSIKVMTYNIHHANPPSRANVIDLDAITNVIKAEKPDVVALQEVDANTQRSGPGNQAQQLAARLGMQFYFVKSIDYQGGEYGVAILSKYPLTEKTMYMLPTKAGTGGEARVLATAKVTLPDGMVFRFGSTHLDAQSDPANRQLQIEKITDLASQESLPFLIAGDFNATPGSEVINTLDGSFKRTCQACAPTIPAVSPTKAIDFIAYKYPAPKLSVVSHNVVNEQYASDHRPVVAVIGIAK</sequence>
<name>A0A839GPS0_9BACT</name>
<keyword evidence="2" id="KW-0269">Exonuclease</keyword>
<dbReference type="PROSITE" id="PS51257">
    <property type="entry name" value="PROKAR_LIPOPROTEIN"/>
    <property type="match status" value="1"/>
</dbReference>
<proteinExistence type="predicted"/>
<dbReference type="InterPro" id="IPR051916">
    <property type="entry name" value="GPI-anchor_lipid_remodeler"/>
</dbReference>
<dbReference type="RefSeq" id="WP_241498911.1">
    <property type="nucleotide sequence ID" value="NZ_JACJIQ010000005.1"/>
</dbReference>
<feature type="domain" description="Endonuclease/exonuclease/phosphatase" evidence="1">
    <location>
        <begin position="44"/>
        <end position="267"/>
    </location>
</feature>
<dbReference type="InterPro" id="IPR036691">
    <property type="entry name" value="Endo/exonu/phosph_ase_sf"/>
</dbReference>
<accession>A0A839GPS0</accession>
<keyword evidence="2" id="KW-0540">Nuclease</keyword>
<dbReference type="GO" id="GO:0004519">
    <property type="term" value="F:endonuclease activity"/>
    <property type="evidence" value="ECO:0007669"/>
    <property type="project" value="UniProtKB-KW"/>
</dbReference>
<dbReference type="PANTHER" id="PTHR14859">
    <property type="entry name" value="CALCOFLUOR WHITE HYPERSENSITIVE PROTEIN PRECURSOR"/>
    <property type="match status" value="1"/>
</dbReference>
<dbReference type="AlphaFoldDB" id="A0A839GPS0"/>
<organism evidence="2 3">
    <name type="scientific">Rufibacter quisquiliarum</name>
    <dbReference type="NCBI Taxonomy" id="1549639"/>
    <lineage>
        <taxon>Bacteria</taxon>
        <taxon>Pseudomonadati</taxon>
        <taxon>Bacteroidota</taxon>
        <taxon>Cytophagia</taxon>
        <taxon>Cytophagales</taxon>
        <taxon>Hymenobacteraceae</taxon>
        <taxon>Rufibacter</taxon>
    </lineage>
</organism>
<dbReference type="GO" id="GO:0006506">
    <property type="term" value="P:GPI anchor biosynthetic process"/>
    <property type="evidence" value="ECO:0007669"/>
    <property type="project" value="TreeGrafter"/>
</dbReference>
<dbReference type="EMBL" id="JACJIQ010000005">
    <property type="protein sequence ID" value="MBA9076886.1"/>
    <property type="molecule type" value="Genomic_DNA"/>
</dbReference>
<keyword evidence="2" id="KW-0378">Hydrolase</keyword>